<dbReference type="Pfam" id="PF12796">
    <property type="entry name" value="Ank_2"/>
    <property type="match status" value="2"/>
</dbReference>
<feature type="disulfide bond" evidence="26">
    <location>
        <begin position="4010"/>
        <end position="4019"/>
    </location>
</feature>
<feature type="domain" description="EGF-like" evidence="28">
    <location>
        <begin position="436"/>
        <end position="473"/>
    </location>
</feature>
<dbReference type="PROSITE" id="PS50088">
    <property type="entry name" value="ANK_REPEAT"/>
    <property type="match status" value="4"/>
</dbReference>
<evidence type="ECO:0000256" key="14">
    <source>
        <dbReference type="ARBA" id="ARBA00022976"/>
    </source>
</evidence>
<dbReference type="FunFam" id="2.10.25.10:FF:000066">
    <property type="entry name" value="FAT atypical cadherin 4"/>
    <property type="match status" value="1"/>
</dbReference>
<dbReference type="GO" id="GO:0008347">
    <property type="term" value="P:glial cell migration"/>
    <property type="evidence" value="ECO:0007669"/>
    <property type="project" value="UniProtKB-ARBA"/>
</dbReference>
<dbReference type="Pfam" id="PF06816">
    <property type="entry name" value="NOD"/>
    <property type="match status" value="1"/>
</dbReference>
<feature type="disulfide bond" evidence="26">
    <location>
        <begin position="3856"/>
        <end position="3865"/>
    </location>
</feature>
<feature type="domain" description="EGF-like" evidence="28">
    <location>
        <begin position="854"/>
        <end position="892"/>
    </location>
</feature>
<evidence type="ECO:0000256" key="10">
    <source>
        <dbReference type="ARBA" id="ARBA00022729"/>
    </source>
</evidence>
<evidence type="ECO:0000256" key="6">
    <source>
        <dbReference type="ARBA" id="ARBA00022475"/>
    </source>
</evidence>
<dbReference type="GO" id="GO:0048565">
    <property type="term" value="P:digestive tract development"/>
    <property type="evidence" value="ECO:0007669"/>
    <property type="project" value="UniProtKB-ARBA"/>
</dbReference>
<evidence type="ECO:0000256" key="16">
    <source>
        <dbReference type="ARBA" id="ARBA00023015"/>
    </source>
</evidence>
<feature type="compositionally biased region" description="Low complexity" evidence="27">
    <location>
        <begin position="4968"/>
        <end position="4993"/>
    </location>
</feature>
<feature type="compositionally biased region" description="Basic residues" evidence="27">
    <location>
        <begin position="5465"/>
        <end position="5478"/>
    </location>
</feature>
<feature type="disulfide bond" evidence="26">
    <location>
        <begin position="593"/>
        <end position="603"/>
    </location>
</feature>
<feature type="compositionally biased region" description="Low complexity" evidence="27">
    <location>
        <begin position="5899"/>
        <end position="5924"/>
    </location>
</feature>
<feature type="disulfide bond" evidence="26">
    <location>
        <begin position="4087"/>
        <end position="4096"/>
    </location>
</feature>
<dbReference type="FunFam" id="2.10.25.10:FF:000092">
    <property type="entry name" value="Neurogenic locus notch protein 1"/>
    <property type="match status" value="1"/>
</dbReference>
<feature type="domain" description="EGF-like" evidence="28">
    <location>
        <begin position="3944"/>
        <end position="3980"/>
    </location>
</feature>
<feature type="region of interest" description="Disordered" evidence="27">
    <location>
        <begin position="5326"/>
        <end position="5426"/>
    </location>
</feature>
<evidence type="ECO:0000256" key="8">
    <source>
        <dbReference type="ARBA" id="ARBA00022536"/>
    </source>
</evidence>
<dbReference type="SMART" id="SM01338">
    <property type="entry name" value="NOD"/>
    <property type="match status" value="1"/>
</dbReference>
<sequence length="6752" mass="735045">MLCFKMWSRNYIPDYGIKLLSISVLLTSLAAKIHGVEGFVSCSPSPCKNGGTCLSTPRGEYFCNCTSRYAGEFCQHLNPCHSESSPRCQNGGTCRVRPGVGGGPPSFACDCPLGFSASLCEIRVPAACDSAPCLNGATCRLTSLHTFECDCPPGYTGAECSHEDHCASQPCRNGGRCVADNSTAAGYSCACPPGFTGTRCTEDVVECSSGSGPCHHGRCFNTHGSYTCVCEPGYTGRDCDAEYVPCEPSPCLHGGRCTPLDQLRYECDCPPGYRGQNCEIDIDDCPGNLCQNGATCVDGLNSYTCECPPTFTGSLCETDVDECALRPLVCQNGATCTNSVGGFSCICVNGWTGPECSVNIDDCAGAACFNGATCIDRVGAFYCKCTPGKTGLLCHLDDACTSNPCHADAICDTSPINGSYTCSCASGYKGLDCSEDIDECEQGSPCEHDGTCVNTPGSFACNCSVGFTGPRCETNVNECESHPCRNDGSCLDDPGTFRCVCMPGFTGTQCEVEIDECANNPCLNGGVCHDMINAFRCTCVIGFTGARCQVNIDDCASSPCRNGGTCHDSIAGYTCECLPGYTGVSCETNINDCLSAPCHRGECIDGDNSFTCNCHPGYTGRVCQTQINECESNPCQFGGHCEDLIDGYQCRCKPGTSGRNCEINVNECYSNPCRNGATCIDGINRYTCECIPGFTGQHCETNINECLSNPCANGGKCIDRINGFRCECPRGYYDARCLSDVNECASNPCINGGTCEDGVNQFICHCLPGYGGQRCERDIDECSSNPCQHGGTCHDRLNAYKCDCVLGFTGVNCETNIDDCAGNPCLHGGSCIDLVDGYRCVCAPPHSGRNCENTLDPCQPNQCRHGGRCVAEASYAEFTCVCGAGWAGALCERDVDECAASAPCHNAATCLNSAGSYACLCARGYEGRDCAVNTDDCASCTYPLRTAPCALRTTYPPPQQRRLLRLPVRARLRGPRLRRQHRRLRLLYVPVAHCALRTAHYIPTASTAPAPTPACARAATRAATAPSTPTTAPPVRTRCALRPAHCALHTHRLNSAGSYACLCARGYEGRDCAVNTDDCASCTYPLRTAPCALRTTYPPPQQRRLLRLPVRARLRGPRLRRQHRRLRLLYVPVAHCALRTAHYIPTASTAPAPTPACARAATRAATAPSTPTTAPPVRTRCALRPAHCALHTHRLNSAGSYACLCARGYEGRDCAVNTDDCASCTYPLRTAPCALRTTYPPPQQRRLLRLPVRARLRGPRLRRQHRRLRLLYVPVAHCALRTAHYIPTASTAPAPTPACARAATRAATAPSTPTTAPPVRTRCALRPAHCALHTHRLNSAGSYACLCARGYEGRDCAVNTDDCASCTYPLRTAPCALRTTYPPPQQRRLLRLPVRARLRGPRLRRQHRRLRLLYVPVAHCALRTAHYIPTASTAPAPTPACARAATRAATAPSTPTTAPPVRTRCALRPAHCALHTHRLNSAGSYACLCARGYEGRDCAVNTDDCASCTYPLRTAPCALRTTYPPPQQRRLLRLPVRARLRGPRLRRQHRRLRLLYVPVAHCALRTAHYIPTASTAPAPTPACARAATRAATAPSTPTTAPPVRTRCALRPAHCALHTHRLNSAGSYACLCARGYEGRDCAVNTDDCASCTYPLRTAPCALRTTYPPPQQRRLLRLPVRARLRGPRLRRQHRRLRLLYVPVAHCALRTAHYIPTASTAPAPTPACARAATRAATAPSTPTTAPPVRTRCALRPAHCALHTHRLNSAGSYACLCARGYEGRDCAVNTDDCASCTYPLRTAPCALRTTYPPPQQRRLLRLPVRARLRGPRLRRQHRRLRLLYVPVAHCALRTAHYIPTASTAPAPTPACARAATRAATAPSTPTTAPPVRTRCALRPAHCALHTHRLNSAGSYACLCARGYEGRDCAVNTDDCASCTYPLRTAPCALRTTYPPPQQRRLLRLPVRARLRGPRLRRQHRRLRLLYVPVAHCALRTAHYIPTASTAPAPTPACARAATRAATAPSTPTTAPPVRTRCALRPAHCALHTHRLNSAGSYACLCARGYEGRDCAVNTDDCASCTYPLRTAPCALRTTYPPPQQRRLLRLPVRARLRGPRLRRQHRRLRLLYVPVAHCALRTAHYIPTASTAPAPTPACARAATRAATAPSTPTTAPPVRTRCALRPAHCALHTHRLNSAGSYACLCARGYEGRDCAVNTDDCASCTYPLRTAPCALRTTYPPPQQRRLLRLPVRARLRGPRLRRQHRRLRLLYVPVAHCALRTAHYIPTASTAPAPTPACARAATRAATAPSTPTTAPPVRTRCALRPAHCALHTHRLNSAGSYACLCARGYEGRDCAVNTDDCASCTYPLRTAPCALRTTYPPPQQRRLLRLPVRARLRGPRLRRQHRRLRLLYVPVAHCALRTAHYIPTASTAPAPTPACARAATRAATAPSTPTTAPPARTRCALRTAHCALPTHRLNSAGSYACLCARGYEGRDCAVNTDDCASCTYPLRTAPCALRTTYPPPQQRRLLRLPVRARLRGPRLRRQHRRLRLLHVPAAHCALRTAHYLPTASTAPAPTPACARAATRAATAPSTPTTAPPVRTRCALRPAHCALHTHRLNSAGSYACLCARGYEGRDCAVNTDDCASCTYPLRTAPCALRTTYPPPQQRRLLRLPVRARLRGPRLRRQHRRLRLLYVPVAHCALRTAHYIPTASTAPAPTPACARAATRAATAPSTPTTAPPVRTRCALRPAHCALHTHRLNSAGSYACLCARGYEGRDCAVNTDDCASCTYPLRTAPCALRTTYPPPQQRRLLRLPVRARLRGPRLRRQHRRLRLLYVPVAHCALRTAHYIPTASTAPAPTPACARAATRAATAPSTPTTAPPVRTRCALRPAHCALHTHRLNSAGSYACLCARGYEGRDCAVNTDDCASCTYPLRTAPCALRTTYPPPQQRRLLRLPVRARLRGPRLRRQHRRLRLLYVPVAHCALRTAHYIPTASTAPAPTPACARAATRAATAPSTPTTAPPVRTRCALRPAHCALHTHRLNSAGSYACLCARGYEGRDCAVNTDDCASCTYPLRTAPCALRTTYPPPQQRRLLRLPVRARLRGPRLRRQHRRLRLLYVPVAHCALRTAHYIPTASTAPAPTPACARAATRAATAPSTPTTAPPVRTRCALRPAHCALHTHRLNSAGSYACLCARGYEGRDCAVNTDDCASCTYPLRTAPCALRTTYPPPQQRRLLRLPVRARLRGPRLRRQHRRLRLLYVPVAHCALRTAHYIPTASTAPAPTPACARAATRAATAPSTPTTAPPVRTRCALRPAHCALHTHRLNSAGSYACLCARGYEGRDCAVNTDDCASCTYPLRTAHCALRTTYPPPQQRRLLRLPVRARLRGPRLRRQHRRLRLLYVPVAHCALRTAHYIPTASTAPAPTPACARAATRAATAPSTPTTAPPARTRCALRTAHCALPTHRLNSAGSYACLCARGYEGRDCAVNTDDCASCTYPLRTAPCALRTTYPPPQQRRLLRLPVRARLRGPRLRRQHRRLRLLYVPVAHCALRTAHYIPTASTAPAPTPACARAATRAATAPSTPTTAPPVRTRCALRPAHCALHTHRLNSAGSYACLCARGYEGRDCAVNTDDCASFPCQNGATCLDSIGDYNCVCASGFAGKHCEIDIDECQSRPCMNGATCNQYVASYTCTCPLGFSGINCQTNDEDCTESSCMNGGTCIDGINSYNCSCPPGYTGSNCQFRINMCDSSPCDNGATCHDHVTFYTCHCPYGYTGKHCEAYVDWCENRPCENGATCSQSGAQYACACAPGWAGKLCDVQMVSCNDAALRKGVKMKQLCNNGTCEDIGNSHRCHCLDGYTGSYCQKEINECDSAPCQNGALCKDLVGTYQCQCAKGFQGQNCELNVNDCLPNPCQNGGTCHDLINNFSCSCPFGTLGKICEINVNDCKQDACHNNGTCIDKVGGFECKCPPGFVGPRCEGDINECLSNPCSNPGTQDCVQLVNDYHCNCKPGFMGRHCDAKVNFCANSPCQNGGICTAIQGGHECLCNDGFYGKNCEYSGYACDSNPCQNGGYCRTSEIGDYICDCPSGLSGINCEIDSMNECLSNPCKHPEARCIDKPGDFLCYCPRQWTGKNCDIFDPHSRGGYGSPVSGVYNKNPGLTLQELDLAFQREQCVKLGCKEKQSDHHCDEECNTYACEFDGNDCSLGINPWANCTAPIKCWEVFMNGECNEVCNTQACLFDGRDCQKSLQRCNPIYDAYCQKHYANGHCDYGCNNAECNWDGLDCENEPPDLAEGVMSVILLMDVRTFKENSVAFLRDLGHQLRTTVVIKKDHLGNDMVYPWKGAADVGLQDTEFGKKHQIVYTERGQSGVQVYLELDNRKCSAISGAECFFSTREAADFLAATASKHSLSPDFPIFQVKGVTTPDSPGELPTNSKYVFIGVILVLLAGLLIGVLVTAQRKRAAGITWFPEGFIRNNSSTRRRSRRRGPDGQEMRNLNKGSMGCIDVDINGGHMGPPHWSDEDDDGSAPPRAKRARGPGDANGAPGGYASDHTAITDYEEAGHDSRVWTQPHLDAADIRVPPSMMTPPAIHDGHADVNARGPLGMTPLMVAAIRGGALDAGSDAEDEHTAHVISDLVAQGAQLNAAMDKTGETSLHLAARYSTTRIPRRGRAHRARHLRPGGAGRAAQRRHGQDRRDQPAPRRQVQYNADPTPRTSTPRTSSPTWWRRARSSTPPWTRPARPACTSPPGTVQRGSHAEDEHTAHVISDLVAQGAQLNAAMDKTGETSLHLAARYSTTRIPRRGRAHRARHLRPGGAGRAAQRRHGQDRRDQPAPRRQVQYNADPTPRTSTPRTSSPTWWRRARSSTPPWTRPARPACTSPPGTVQRGSHAEDEHTAHVISDLVAQGAQLNAAMDKTGETSLHLAARYSTTRIPRRGRAHRARHLRPGGAGRAAQRRHGQDRRDQPAPRRQVQYNADPTPRTSTPRTSSPTWWRRARSSTPPWTRPARPACTSPPGTVQRGSHAEDEHTAHVISDLVAQGAQLNAAMDKTGETSLHLAARYSTTRIPRRGRAHRARHLRPGGAGRAAQRRHGQDRRDQPAPRRQVQYNADPTPRTSTPRTSSPTWWRRARSSTPPWTRPARPACTSPPGTVQRGSHAEDEHTAHVISDLVAQGAQLNAAMDKTGETSLHLAARYSTTRIPRRGRAHRARHLRPGGAGRAAQRRHGQDRRDQPAPRRQVQYNADPTPRTSTPRTSSPTWWRRARSSTPPWTRPARPACTSPPGTVQRGSHAEDEHTAHVISDLVAQGAQLNAAMDKTGETSLHLAARYSTTRIPRRGRAHRARHLRPGGAGRAAQRRHGQDRRDQPAPRRQVQYNADPTPRTSTPRTSSPTWWRRARSSTPPWTRPARPACTSPPGTVQRGSHAEDEHTAHVISDLVAQGAQLNAAMDKTGETSLHLAARYSTTRIPRRGRAHRARHLRPGGAGRAAQRRHGQDRRDQPAPRRQVQYNADPTPRTSTPRTSSPTWWRRARSSTPPWTRPARPACTSPPGTVQRGSHAEDEHTAHVISDLVAQGAQLNAAMDKTGETSLHLAARYSTTRIPRRGRAHRARHLRPGGAGRAAQRRHGQDRRDQPAPRRQVQYNADPTPRTSTPRTSSPTWWRRARSSTPPWTRPARPACTSPPGTVQRGSHAEDEHTAHVISDLVAQGAQLNAAMDKTGETSLHLAARYSTTRIPRRGRAHRARHLRPGGAGRAAQRRHGQDRRDQPAPRRQVQYNADPTPRTSTPRTSSPTWWRRARSSTPPWTRPARPACTSPPGTVQRGSHAEDEHTAHVISDLVAQGAQLNAAMDKTGETSLHLAARYSTTRIPRRGRAHRARHLRPGGAGRAAQRRHGQDRRDQPAPRRQVQYNADPTPRTSTPRTSSPTWWRRARSSTPPWTRPARPACTSPPGTVQRGSHAEDEHTAHVISDLVAQGAQLNAAMDKTGETSLHLAARYSTTRIPRRGRAHRARHLRPGGAGRAAQRRHGQDRRDQPAPRRQVQYNADPTPRTSTPRTSSPTWWRRARSSTPPWTRPARPACTSPPGTVQRGSHAEDEHTAHVISDLVAQGAQLNAAMDKTGETSLHLAARYSTTRIPRRGRAHRARHLRPGGAGRAAQRRHGQDRRDQPAPRRQVQYNADPTPRTSTPRTSSPTWWRRARSSTPPWTRPARPACTSPPGTVQRGSHAEDEHTAHVISDLVAQGAQLNAAMDKTGETSLHLAARYARADAAKRLLDAGADANSQDNTGRTPLHSAVAADAMGVFQILLRNRATNLNARMHDGTTPLILAARLAIEGMVEDLINADADINAADNSGKTALHWAAAVNNVDAVNVLLVHGANRDAQDDKDETPLFLGAREGSYGACRALLDALANREITDHMDRLPRDVAQERMHDDIVRLLDDHCPRPPHHHLLPSPNPHPQLISQPTVIASAKGKPKKPRAKPGPDSPQEQTYDNNNLQHTQIRRKPSVKKNNKKVAQEVPQSIESLGSSLSPVESPLQNLQDLPSPYDATSLYSNAMAQFPGMEQLIQHKQPPSYEDCVKTGQTLQYGGGLGASLSPPYSNHSPTHSNHTTSPHAYIGSPSPGKSRPSLPTSPAHMAALRHSHQHQLDAATYSALAHLSANGQHNAQLQAVMTHAAALGQVQGGQHPALTNMISGLYGTWGIGDTFPTPSPESPDQWSTPSPQTPLTQSPHSDWSDRAALSPNDMQQSNKGATEAIYI</sequence>
<feature type="disulfide bond" evidence="26">
    <location>
        <begin position="728"/>
        <end position="737"/>
    </location>
</feature>
<dbReference type="GO" id="GO:0007411">
    <property type="term" value="P:axon guidance"/>
    <property type="evidence" value="ECO:0007669"/>
    <property type="project" value="TreeGrafter"/>
</dbReference>
<dbReference type="FunFam" id="2.10.25.10:FF:000125">
    <property type="entry name" value="Neurogenic locus notch protein-like"/>
    <property type="match status" value="2"/>
</dbReference>
<dbReference type="FunFam" id="2.10.25.10:FF:000004">
    <property type="entry name" value="Neurogenic locus notch 1"/>
    <property type="match status" value="10"/>
</dbReference>
<feature type="domain" description="EGF-like" evidence="28">
    <location>
        <begin position="3669"/>
        <end position="3705"/>
    </location>
</feature>
<evidence type="ECO:0000256" key="20">
    <source>
        <dbReference type="ARBA" id="ARBA00023159"/>
    </source>
</evidence>
<feature type="region of interest" description="Disordered" evidence="27">
    <location>
        <begin position="5729"/>
        <end position="5825"/>
    </location>
</feature>
<feature type="domain" description="EGF-like" evidence="28">
    <location>
        <begin position="816"/>
        <end position="852"/>
    </location>
</feature>
<keyword evidence="31" id="KW-1185">Reference proteome</keyword>
<reference evidence="30 31" key="1">
    <citation type="submission" date="2023-11" db="EMBL/GenBank/DDBJ databases">
        <authorList>
            <person name="Hedman E."/>
            <person name="Englund M."/>
            <person name="Stromberg M."/>
            <person name="Nyberg Akerstrom W."/>
            <person name="Nylinder S."/>
            <person name="Jareborg N."/>
            <person name="Kallberg Y."/>
            <person name="Kronander E."/>
        </authorList>
    </citation>
    <scope>NUCLEOTIDE SEQUENCE [LARGE SCALE GENOMIC DNA]</scope>
</reference>
<feature type="domain" description="EGF-like" evidence="28">
    <location>
        <begin position="3707"/>
        <end position="3743"/>
    </location>
</feature>
<evidence type="ECO:0000256" key="27">
    <source>
        <dbReference type="SAM" id="MobiDB-lite"/>
    </source>
</evidence>
<keyword evidence="24" id="KW-0539">Nucleus</keyword>
<dbReference type="GO" id="GO:0005886">
    <property type="term" value="C:plasma membrane"/>
    <property type="evidence" value="ECO:0007669"/>
    <property type="project" value="UniProtKB-SubCell"/>
</dbReference>
<evidence type="ECO:0000256" key="24">
    <source>
        <dbReference type="ARBA" id="ARBA00023242"/>
    </source>
</evidence>
<feature type="disulfide bond" evidence="26">
    <location>
        <begin position="385"/>
        <end position="394"/>
    </location>
</feature>
<dbReference type="Proteomes" id="UP001314205">
    <property type="component" value="Unassembled WGS sequence"/>
</dbReference>
<evidence type="ECO:0000256" key="3">
    <source>
        <dbReference type="ARBA" id="ARBA00004613"/>
    </source>
</evidence>
<dbReference type="GO" id="GO:0048608">
    <property type="term" value="P:reproductive structure development"/>
    <property type="evidence" value="ECO:0007669"/>
    <property type="project" value="UniProtKB-ARBA"/>
</dbReference>
<dbReference type="FunFam" id="2.10.25.10:FF:000471">
    <property type="entry name" value="Protein lin-12"/>
    <property type="match status" value="1"/>
</dbReference>
<dbReference type="PRINTS" id="PR01983">
    <property type="entry name" value="NOTCH"/>
</dbReference>
<dbReference type="GO" id="GO:0005509">
    <property type="term" value="F:calcium ion binding"/>
    <property type="evidence" value="ECO:0007669"/>
    <property type="project" value="InterPro"/>
</dbReference>
<feature type="region of interest" description="Disordered" evidence="27">
    <location>
        <begin position="5063"/>
        <end position="5160"/>
    </location>
</feature>
<feature type="disulfide bond" evidence="26">
    <location>
        <begin position="269"/>
        <end position="278"/>
    </location>
</feature>
<feature type="domain" description="EGF-like" evidence="28">
    <location>
        <begin position="4022"/>
        <end position="4058"/>
    </location>
</feature>
<dbReference type="GO" id="GO:0043235">
    <property type="term" value="C:receptor complex"/>
    <property type="evidence" value="ECO:0007669"/>
    <property type="project" value="TreeGrafter"/>
</dbReference>
<comment type="similarity">
    <text evidence="4">Belongs to the NOTCH family.</text>
</comment>
<feature type="compositionally biased region" description="Basic residues" evidence="27">
    <location>
        <begin position="5332"/>
        <end position="5345"/>
    </location>
</feature>
<dbReference type="PROSITE" id="PS00010">
    <property type="entry name" value="ASX_HYDROXYL"/>
    <property type="match status" value="23"/>
</dbReference>
<feature type="domain" description="EGF-like" evidence="28">
    <location>
        <begin position="3906"/>
        <end position="3942"/>
    </location>
</feature>
<dbReference type="PROSITE" id="PS50258">
    <property type="entry name" value="LNR"/>
    <property type="match status" value="3"/>
</dbReference>
<feature type="compositionally biased region" description="Low complexity" evidence="27">
    <location>
        <begin position="5101"/>
        <end position="5126"/>
    </location>
</feature>
<dbReference type="InterPro" id="IPR013032">
    <property type="entry name" value="EGF-like_CS"/>
</dbReference>
<dbReference type="CDD" id="cd21706">
    <property type="entry name" value="JMTM_dNotch"/>
    <property type="match status" value="1"/>
</dbReference>
<feature type="compositionally biased region" description="Basic residues" evidence="27">
    <location>
        <begin position="5997"/>
        <end position="6010"/>
    </location>
</feature>
<dbReference type="PROSITE" id="PS01186">
    <property type="entry name" value="EGF_2"/>
    <property type="match status" value="47"/>
</dbReference>
<dbReference type="GO" id="GO:0007498">
    <property type="term" value="P:mesoderm development"/>
    <property type="evidence" value="ECO:0007669"/>
    <property type="project" value="UniProtKB-ARBA"/>
</dbReference>
<dbReference type="FunFam" id="2.10.25.10:FF:000080">
    <property type="entry name" value="Neurogenic locus notch 1"/>
    <property type="match status" value="2"/>
</dbReference>
<dbReference type="FunFam" id="2.10.25.10:FF:000255">
    <property type="entry name" value="Sushi, nidogen and EGF-like domains 1"/>
    <property type="match status" value="1"/>
</dbReference>
<dbReference type="PRINTS" id="PR01452">
    <property type="entry name" value="LNOTCHREPEAT"/>
</dbReference>
<feature type="region of interest" description="Disordered" evidence="27">
    <location>
        <begin position="5462"/>
        <end position="5559"/>
    </location>
</feature>
<keyword evidence="16" id="KW-0805">Transcription regulation</keyword>
<keyword evidence="20" id="KW-0010">Activator</keyword>
<dbReference type="FunFam" id="2.10.25.10:FF:000118">
    <property type="entry name" value="protein delta homolog 2"/>
    <property type="match status" value="1"/>
</dbReference>
<feature type="domain" description="EGF-like" evidence="28">
    <location>
        <begin position="626"/>
        <end position="662"/>
    </location>
</feature>
<feature type="disulfide bond" evidence="26">
    <location>
        <begin position="3657"/>
        <end position="3666"/>
    </location>
</feature>
<feature type="disulfide bond" evidence="26">
    <location>
        <begin position="4048"/>
        <end position="4057"/>
    </location>
</feature>
<dbReference type="GO" id="GO:0005737">
    <property type="term" value="C:cytoplasm"/>
    <property type="evidence" value="ECO:0007669"/>
    <property type="project" value="UniProtKB-ARBA"/>
</dbReference>
<dbReference type="GO" id="GO:0007219">
    <property type="term" value="P:Notch signaling pathway"/>
    <property type="evidence" value="ECO:0007669"/>
    <property type="project" value="UniProtKB-KW"/>
</dbReference>
<feature type="domain" description="EGF-like" evidence="28">
    <location>
        <begin position="3745"/>
        <end position="3781"/>
    </location>
</feature>
<feature type="region of interest" description="Disordered" evidence="27">
    <location>
        <begin position="4479"/>
        <end position="4552"/>
    </location>
</feature>
<feature type="domain" description="EGF-like" evidence="28">
    <location>
        <begin position="778"/>
        <end position="814"/>
    </location>
</feature>
<feature type="region of interest" description="Disordered" evidence="27">
    <location>
        <begin position="6434"/>
        <end position="6512"/>
    </location>
</feature>
<feature type="domain" description="EGF-like" evidence="28">
    <location>
        <begin position="242"/>
        <end position="279"/>
    </location>
</feature>
<dbReference type="SUPFAM" id="SSF57184">
    <property type="entry name" value="Growth factor receptor domain"/>
    <property type="match status" value="6"/>
</dbReference>
<feature type="compositionally biased region" description="Low complexity" evidence="27">
    <location>
        <begin position="5633"/>
        <end position="5658"/>
    </location>
</feature>
<evidence type="ECO:0000256" key="1">
    <source>
        <dbReference type="ARBA" id="ARBA00004123"/>
    </source>
</evidence>
<dbReference type="InterPro" id="IPR036770">
    <property type="entry name" value="Ankyrin_rpt-contain_sf"/>
</dbReference>
<feature type="compositionally biased region" description="Low complexity" evidence="27">
    <location>
        <begin position="6165"/>
        <end position="6190"/>
    </location>
</feature>
<feature type="disulfide bond" evidence="26">
    <location>
        <begin position="690"/>
        <end position="699"/>
    </location>
</feature>
<feature type="compositionally biased region" description="Basic residues" evidence="27">
    <location>
        <begin position="4933"/>
        <end position="4946"/>
    </location>
</feature>
<feature type="region of interest" description="Disordered" evidence="27">
    <location>
        <begin position="6123"/>
        <end position="6219"/>
    </location>
</feature>
<feature type="domain" description="EGF-like" evidence="28">
    <location>
        <begin position="3982"/>
        <end position="4020"/>
    </location>
</feature>
<accession>A0AAV1LYQ6</accession>
<comment type="subcellular location">
    <subcellularLocation>
        <location evidence="2">Cell membrane</location>
        <topology evidence="2">Single-pass type I membrane protein</topology>
    </subcellularLocation>
    <subcellularLocation>
        <location evidence="1">Nucleus</location>
    </subcellularLocation>
    <subcellularLocation>
        <location evidence="3">Secreted</location>
    </subcellularLocation>
</comment>
<feature type="repeat" description="ANK" evidence="25">
    <location>
        <begin position="6314"/>
        <end position="6346"/>
    </location>
</feature>
<dbReference type="Pfam" id="PF07645">
    <property type="entry name" value="EGF_CA"/>
    <property type="match status" value="5"/>
</dbReference>
<dbReference type="PROSITE" id="PS01187">
    <property type="entry name" value="EGF_CA"/>
    <property type="match status" value="11"/>
</dbReference>
<dbReference type="Gene3D" id="1.25.40.20">
    <property type="entry name" value="Ankyrin repeat-containing domain"/>
    <property type="match status" value="6"/>
</dbReference>
<dbReference type="FunFam" id="2.10.25.10:FF:000146">
    <property type="entry name" value="Putative neurogenic locus notch"/>
    <property type="match status" value="1"/>
</dbReference>
<dbReference type="InterPro" id="IPR049883">
    <property type="entry name" value="NOTCH1_EGF-like"/>
</dbReference>
<feature type="compositionally biased region" description="Low complexity" evidence="27">
    <location>
        <begin position="5500"/>
        <end position="5525"/>
    </location>
</feature>
<feature type="domain" description="EGF-like" evidence="28">
    <location>
        <begin position="551"/>
        <end position="587"/>
    </location>
</feature>
<feature type="domain" description="EGF-like" evidence="28">
    <location>
        <begin position="319"/>
        <end position="357"/>
    </location>
</feature>
<feature type="domain" description="EGF-like" evidence="28">
    <location>
        <begin position="396"/>
        <end position="434"/>
    </location>
</feature>
<dbReference type="PANTHER" id="PTHR45836:SF23">
    <property type="entry name" value="NEUROGENIC LOCUS NOTCH HOMOLOG PROTEIN 1"/>
    <property type="match status" value="1"/>
</dbReference>
<feature type="disulfide bond" evidence="26">
    <location>
        <begin position="3695"/>
        <end position="3704"/>
    </location>
</feature>
<feature type="disulfide bond" evidence="26">
    <location>
        <begin position="766"/>
        <end position="775"/>
    </location>
</feature>
<feature type="compositionally biased region" description="Low complexity" evidence="27">
    <location>
        <begin position="6032"/>
        <end position="6057"/>
    </location>
</feature>
<feature type="domain" description="EGF-like" evidence="28">
    <location>
        <begin position="664"/>
        <end position="700"/>
    </location>
</feature>
<dbReference type="Pfam" id="PF12661">
    <property type="entry name" value="hEGF"/>
    <property type="match status" value="6"/>
</dbReference>
<dbReference type="SMART" id="SM00181">
    <property type="entry name" value="EGF"/>
    <property type="match status" value="55"/>
</dbReference>
<name>A0AAV1LYQ6_9NEOP</name>
<dbReference type="InterPro" id="IPR000800">
    <property type="entry name" value="Notch_dom"/>
</dbReference>
<feature type="repeat" description="ANK" evidence="25">
    <location>
        <begin position="6347"/>
        <end position="6379"/>
    </location>
</feature>
<dbReference type="GO" id="GO:0022407">
    <property type="term" value="P:regulation of cell-cell adhesion"/>
    <property type="evidence" value="ECO:0007669"/>
    <property type="project" value="UniProtKB-ARBA"/>
</dbReference>
<feature type="region of interest" description="Disordered" evidence="27">
    <location>
        <begin position="5857"/>
        <end position="5958"/>
    </location>
</feature>
<dbReference type="CDD" id="cd00054">
    <property type="entry name" value="EGF_CA"/>
    <property type="match status" value="32"/>
</dbReference>
<feature type="disulfide bond" evidence="26">
    <location>
        <begin position="614"/>
        <end position="623"/>
    </location>
</feature>
<dbReference type="InterPro" id="IPR010660">
    <property type="entry name" value="Notch_NOD_dom"/>
</dbReference>
<evidence type="ECO:0000256" key="19">
    <source>
        <dbReference type="ARBA" id="ARBA00023157"/>
    </source>
</evidence>
<evidence type="ECO:0000256" key="22">
    <source>
        <dbReference type="ARBA" id="ARBA00023170"/>
    </source>
</evidence>
<feature type="disulfide bond" evidence="26">
    <location>
        <begin position="3991"/>
        <end position="4008"/>
    </location>
</feature>
<dbReference type="SMART" id="SM00248">
    <property type="entry name" value="ANK"/>
    <property type="match status" value="18"/>
</dbReference>
<feature type="domain" description="EGF-like" evidence="28">
    <location>
        <begin position="38"/>
        <end position="75"/>
    </location>
</feature>
<feature type="region of interest" description="Disordered" evidence="27">
    <location>
        <begin position="4660"/>
        <end position="4760"/>
    </location>
</feature>
<dbReference type="GO" id="GO:0001708">
    <property type="term" value="P:cell fate specification"/>
    <property type="evidence" value="ECO:0007669"/>
    <property type="project" value="UniProtKB-ARBA"/>
</dbReference>
<dbReference type="InterPro" id="IPR002110">
    <property type="entry name" value="Ankyrin_rpt"/>
</dbReference>
<dbReference type="SMART" id="SM00004">
    <property type="entry name" value="NL"/>
    <property type="match status" value="3"/>
</dbReference>
<dbReference type="GO" id="GO:0048598">
    <property type="term" value="P:embryonic morphogenesis"/>
    <property type="evidence" value="ECO:0007669"/>
    <property type="project" value="UniProtKB-ARBA"/>
</dbReference>
<feature type="domain" description="LNR" evidence="29">
    <location>
        <begin position="4215"/>
        <end position="4251"/>
    </location>
</feature>
<dbReference type="GO" id="GO:0005576">
    <property type="term" value="C:extracellular region"/>
    <property type="evidence" value="ECO:0007669"/>
    <property type="project" value="UniProtKB-SubCell"/>
</dbReference>
<feature type="disulfide bond" evidence="26">
    <location>
        <begin position="842"/>
        <end position="851"/>
    </location>
</feature>
<comment type="caution">
    <text evidence="26">Lacks conserved residue(s) required for the propagation of feature annotation.</text>
</comment>
<dbReference type="InterPro" id="IPR000152">
    <property type="entry name" value="EGF-type_Asp/Asn_hydroxyl_site"/>
</dbReference>
<dbReference type="PROSITE" id="PS50026">
    <property type="entry name" value="EGF_3"/>
    <property type="match status" value="36"/>
</dbReference>
<feature type="domain" description="EGF-like" evidence="28">
    <location>
        <begin position="475"/>
        <end position="511"/>
    </location>
</feature>
<feature type="disulfide bond" evidence="26">
    <location>
        <begin position="463"/>
        <end position="472"/>
    </location>
</feature>
<dbReference type="Gene3D" id="2.10.25.10">
    <property type="entry name" value="Laminin"/>
    <property type="match status" value="36"/>
</dbReference>
<feature type="disulfide bond" evidence="26">
    <location>
        <begin position="3894"/>
        <end position="3903"/>
    </location>
</feature>
<dbReference type="InterPro" id="IPR018097">
    <property type="entry name" value="EGF_Ca-bd_CS"/>
</dbReference>
<feature type="disulfide bond" evidence="26">
    <location>
        <begin position="151"/>
        <end position="160"/>
    </location>
</feature>
<feature type="domain" description="EGF-like" evidence="28">
    <location>
        <begin position="3783"/>
        <end position="3819"/>
    </location>
</feature>
<dbReference type="GO" id="GO:0009986">
    <property type="term" value="C:cell surface"/>
    <property type="evidence" value="ECO:0007669"/>
    <property type="project" value="UniProtKB-ARBA"/>
</dbReference>
<evidence type="ECO:0000256" key="26">
    <source>
        <dbReference type="PROSITE-ProRule" id="PRU00076"/>
    </source>
</evidence>
<feature type="disulfide bond" evidence="26">
    <location>
        <begin position="405"/>
        <end position="422"/>
    </location>
</feature>
<feature type="disulfide bond" evidence="26">
    <location>
        <begin position="652"/>
        <end position="661"/>
    </location>
</feature>
<feature type="disulfide bond" evidence="26">
    <location>
        <begin position="3970"/>
        <end position="3979"/>
    </location>
</feature>
<keyword evidence="12" id="KW-0221">Differentiation</keyword>
<dbReference type="SMART" id="SM00179">
    <property type="entry name" value="EGF_CA"/>
    <property type="match status" value="53"/>
</dbReference>
<feature type="disulfide bond" evidence="26">
    <location>
        <begin position="230"/>
        <end position="239"/>
    </location>
</feature>
<evidence type="ECO:0000256" key="25">
    <source>
        <dbReference type="PROSITE-ProRule" id="PRU00023"/>
    </source>
</evidence>
<keyword evidence="22" id="KW-0675">Receptor</keyword>
<dbReference type="FunFam" id="2.10.25.10:FF:000123">
    <property type="entry name" value="Crumbs homolog 1 (Drosophila)"/>
    <property type="match status" value="1"/>
</dbReference>
<dbReference type="GO" id="GO:0048568">
    <property type="term" value="P:embryonic organ development"/>
    <property type="evidence" value="ECO:0007669"/>
    <property type="project" value="UniProtKB-ARBA"/>
</dbReference>
<feature type="disulfide bond" evidence="26">
    <location>
        <begin position="3771"/>
        <end position="3780"/>
    </location>
</feature>
<feature type="compositionally biased region" description="Low complexity" evidence="27">
    <location>
        <begin position="5766"/>
        <end position="5791"/>
    </location>
</feature>
<dbReference type="GO" id="GO:0090575">
    <property type="term" value="C:RNA polymerase II transcription regulator complex"/>
    <property type="evidence" value="ECO:0007669"/>
    <property type="project" value="UniProtKB-ARBA"/>
</dbReference>
<feature type="region of interest" description="Disordered" evidence="27">
    <location>
        <begin position="5994"/>
        <end position="6091"/>
    </location>
</feature>
<feature type="disulfide bond" evidence="26">
    <location>
        <begin position="3809"/>
        <end position="3818"/>
    </location>
</feature>
<keyword evidence="19 26" id="KW-1015">Disulfide bond</keyword>
<feature type="compositionally biased region" description="Polar residues" evidence="27">
    <location>
        <begin position="6593"/>
        <end position="6607"/>
    </location>
</feature>
<feature type="compositionally biased region" description="Basic residues" evidence="27">
    <location>
        <begin position="4667"/>
        <end position="4680"/>
    </location>
</feature>
<feature type="repeat" description="ANK" evidence="25">
    <location>
        <begin position="6280"/>
        <end position="6305"/>
    </location>
</feature>
<feature type="region of interest" description="Disordered" evidence="27">
    <location>
        <begin position="5596"/>
        <end position="5692"/>
    </location>
</feature>
<dbReference type="PANTHER" id="PTHR45836">
    <property type="entry name" value="SLIT HOMOLOG"/>
    <property type="match status" value="1"/>
</dbReference>
<keyword evidence="6" id="KW-1003">Cell membrane</keyword>
<keyword evidence="8 26" id="KW-0245">EGF-like domain</keyword>
<feature type="domain" description="EGF-like" evidence="28">
    <location>
        <begin position="3836"/>
        <end position="3866"/>
    </location>
</feature>
<feature type="domain" description="EGF-like" evidence="28">
    <location>
        <begin position="740"/>
        <end position="776"/>
    </location>
</feature>
<feature type="compositionally biased region" description="Basic residues" evidence="27">
    <location>
        <begin position="5066"/>
        <end position="5079"/>
    </location>
</feature>
<gene>
    <name evidence="30" type="ORF">PARMNEM_LOCUS18262</name>
</gene>
<dbReference type="PROSITE" id="PS50297">
    <property type="entry name" value="ANK_REP_REGION"/>
    <property type="match status" value="4"/>
</dbReference>
<feature type="disulfide bond" evidence="26">
    <location>
        <begin position="111"/>
        <end position="120"/>
    </location>
</feature>
<dbReference type="FunFam" id="2.10.25.10:FF:000109">
    <property type="entry name" value="Notch homolog 4, [Drosophila]"/>
    <property type="match status" value="2"/>
</dbReference>
<feature type="region of interest" description="Disordered" evidence="27">
    <location>
        <begin position="4796"/>
        <end position="4894"/>
    </location>
</feature>
<dbReference type="SUPFAM" id="SSF48403">
    <property type="entry name" value="Ankyrin repeat"/>
    <property type="match status" value="3"/>
</dbReference>
<organism evidence="30 31">
    <name type="scientific">Parnassius mnemosyne</name>
    <name type="common">clouded apollo</name>
    <dbReference type="NCBI Taxonomy" id="213953"/>
    <lineage>
        <taxon>Eukaryota</taxon>
        <taxon>Metazoa</taxon>
        <taxon>Ecdysozoa</taxon>
        <taxon>Arthropoda</taxon>
        <taxon>Hexapoda</taxon>
        <taxon>Insecta</taxon>
        <taxon>Pterygota</taxon>
        <taxon>Neoptera</taxon>
        <taxon>Endopterygota</taxon>
        <taxon>Lepidoptera</taxon>
        <taxon>Glossata</taxon>
        <taxon>Ditrysia</taxon>
        <taxon>Papilionoidea</taxon>
        <taxon>Papilionidae</taxon>
        <taxon>Parnassiinae</taxon>
        <taxon>Parnassini</taxon>
        <taxon>Parnassius</taxon>
        <taxon>Driopa</taxon>
    </lineage>
</organism>
<feature type="disulfide bond" evidence="26">
    <location>
        <begin position="4127"/>
        <end position="4136"/>
    </location>
</feature>
<feature type="disulfide bond" evidence="26">
    <location>
        <begin position="863"/>
        <end position="880"/>
    </location>
</feature>
<dbReference type="FunFam" id="2.10.25.10:FF:000173">
    <property type="entry name" value="Neurogenic locus notch protein 2"/>
    <property type="match status" value="1"/>
</dbReference>
<keyword evidence="14" id="KW-0914">Notch signaling pathway</keyword>
<evidence type="ECO:0000256" key="23">
    <source>
        <dbReference type="ARBA" id="ARBA00023180"/>
    </source>
</evidence>
<feature type="domain" description="EGF-like" evidence="28">
    <location>
        <begin position="4060"/>
        <end position="4097"/>
    </location>
</feature>
<evidence type="ECO:0000256" key="5">
    <source>
        <dbReference type="ARBA" id="ARBA00022473"/>
    </source>
</evidence>
<dbReference type="FunFam" id="2.10.25.10:FF:000095">
    <property type="entry name" value="Notch, isoform B"/>
    <property type="match status" value="1"/>
</dbReference>
<feature type="domain" description="EGF-like" evidence="28">
    <location>
        <begin position="76"/>
        <end position="121"/>
    </location>
</feature>
<evidence type="ECO:0000313" key="31">
    <source>
        <dbReference type="Proteomes" id="UP001314205"/>
    </source>
</evidence>
<feature type="domain" description="LNR" evidence="29">
    <location>
        <begin position="4175"/>
        <end position="4214"/>
    </location>
</feature>
<comment type="caution">
    <text evidence="30">The sequence shown here is derived from an EMBL/GenBank/DDBJ whole genome shotgun (WGS) entry which is preliminary data.</text>
</comment>
<feature type="compositionally biased region" description="Basic residues" evidence="27">
    <location>
        <begin position="6130"/>
        <end position="6143"/>
    </location>
</feature>
<feature type="disulfide bond" evidence="26">
    <location>
        <begin position="307"/>
        <end position="316"/>
    </location>
</feature>
<protein>
    <recommendedName>
        <fullName evidence="32">Notch</fullName>
    </recommendedName>
</protein>
<feature type="domain" description="EGF-like" evidence="28">
    <location>
        <begin position="589"/>
        <end position="624"/>
    </location>
</feature>
<keyword evidence="9" id="KW-0812">Transmembrane</keyword>
<evidence type="ECO:0000256" key="7">
    <source>
        <dbReference type="ARBA" id="ARBA00022525"/>
    </source>
</evidence>
<dbReference type="InterPro" id="IPR009030">
    <property type="entry name" value="Growth_fac_rcpt_cys_sf"/>
</dbReference>
<evidence type="ECO:0000256" key="13">
    <source>
        <dbReference type="ARBA" id="ARBA00022837"/>
    </source>
</evidence>
<evidence type="ECO:0008006" key="32">
    <source>
        <dbReference type="Google" id="ProtNLM"/>
    </source>
</evidence>
<dbReference type="InterPro" id="IPR035993">
    <property type="entry name" value="Notch-like_dom_sf"/>
</dbReference>
<feature type="domain" description="EGF-like" evidence="28">
    <location>
        <begin position="894"/>
        <end position="931"/>
    </location>
</feature>
<feature type="region of interest" description="Disordered" evidence="27">
    <location>
        <begin position="5194"/>
        <end position="5293"/>
    </location>
</feature>
<feature type="region of interest" description="Disordered" evidence="27">
    <location>
        <begin position="6697"/>
        <end position="6752"/>
    </location>
</feature>
<keyword evidence="11" id="KW-0677">Repeat</keyword>
<keyword evidence="10" id="KW-0732">Signal</keyword>
<feature type="compositionally biased region" description="Low complexity" evidence="27">
    <location>
        <begin position="5367"/>
        <end position="5392"/>
    </location>
</feature>
<keyword evidence="7" id="KW-0964">Secreted</keyword>
<feature type="domain" description="EGF-like" evidence="28">
    <location>
        <begin position="702"/>
        <end position="738"/>
    </location>
</feature>
<proteinExistence type="inferred from homology"/>
<keyword evidence="23" id="KW-0325">Glycoprotein</keyword>
<feature type="disulfide bond" evidence="26">
    <location>
        <begin position="804"/>
        <end position="813"/>
    </location>
</feature>
<dbReference type="GO" id="GO:0007548">
    <property type="term" value="P:sex differentiation"/>
    <property type="evidence" value="ECO:0007669"/>
    <property type="project" value="UniProtKB-ARBA"/>
</dbReference>
<dbReference type="SMART" id="SM01339">
    <property type="entry name" value="NODP"/>
    <property type="match status" value="1"/>
</dbReference>
<feature type="disulfide bond" evidence="26">
    <location>
        <begin position="65"/>
        <end position="74"/>
    </location>
</feature>
<dbReference type="SUPFAM" id="SSF90193">
    <property type="entry name" value="Notch domain"/>
    <property type="match status" value="3"/>
</dbReference>
<feature type="domain" description="EGF-like" evidence="28">
    <location>
        <begin position="281"/>
        <end position="317"/>
    </location>
</feature>
<feature type="domain" description="EGF-like" evidence="28">
    <location>
        <begin position="162"/>
        <end position="201"/>
    </location>
</feature>
<evidence type="ECO:0000256" key="4">
    <source>
        <dbReference type="ARBA" id="ARBA00005847"/>
    </source>
</evidence>
<feature type="disulfide bond" evidence="26">
    <location>
        <begin position="577"/>
        <end position="586"/>
    </location>
</feature>
<dbReference type="GO" id="GO:0048732">
    <property type="term" value="P:gland development"/>
    <property type="evidence" value="ECO:0007669"/>
    <property type="project" value="UniProtKB-ARBA"/>
</dbReference>
<feature type="compositionally biased region" description="Basic residues" evidence="27">
    <location>
        <begin position="4800"/>
        <end position="4813"/>
    </location>
</feature>
<feature type="compositionally biased region" description="Low complexity" evidence="27">
    <location>
        <begin position="4702"/>
        <end position="4727"/>
    </location>
</feature>
<feature type="domain" description="EGF-like" evidence="28">
    <location>
        <begin position="3631"/>
        <end position="3667"/>
    </location>
</feature>
<feature type="domain" description="EGF-like" evidence="28">
    <location>
        <begin position="3868"/>
        <end position="3904"/>
    </location>
</feature>
<evidence type="ECO:0000256" key="12">
    <source>
        <dbReference type="ARBA" id="ARBA00022782"/>
    </source>
</evidence>
<feature type="compositionally biased region" description="Low complexity" evidence="27">
    <location>
        <begin position="5234"/>
        <end position="5259"/>
    </location>
</feature>
<dbReference type="Pfam" id="PF00066">
    <property type="entry name" value="Notch"/>
    <property type="match status" value="3"/>
</dbReference>
<feature type="domain" description="EGF-like" evidence="28">
    <location>
        <begin position="124"/>
        <end position="161"/>
    </location>
</feature>
<dbReference type="GO" id="GO:0002164">
    <property type="term" value="P:larval development"/>
    <property type="evidence" value="ECO:0007669"/>
    <property type="project" value="UniProtKB-ARBA"/>
</dbReference>
<feature type="compositionally biased region" description="Basic residues" evidence="27">
    <location>
        <begin position="5598"/>
        <end position="5611"/>
    </location>
</feature>
<dbReference type="FunFam" id="3.30.300.320:FF:000001">
    <property type="entry name" value="Neurogenic locus notch 1"/>
    <property type="match status" value="1"/>
</dbReference>
<dbReference type="InterPro" id="IPR000742">
    <property type="entry name" value="EGF"/>
</dbReference>
<feature type="domain" description="EGF-like" evidence="28">
    <location>
        <begin position="513"/>
        <end position="549"/>
    </location>
</feature>
<feature type="disulfide bond" evidence="26">
    <location>
        <begin position="3932"/>
        <end position="3941"/>
    </location>
</feature>
<feature type="domain" description="EGF-like" evidence="28">
    <location>
        <begin position="359"/>
        <end position="395"/>
    </location>
</feature>
<dbReference type="InterPro" id="IPR011656">
    <property type="entry name" value="Notch_NODP_dom"/>
</dbReference>
<feature type="disulfide bond" evidence="26">
    <location>
        <begin position="3733"/>
        <end position="3742"/>
    </location>
</feature>
<dbReference type="Pfam" id="PF07684">
    <property type="entry name" value="NODP"/>
    <property type="match status" value="1"/>
</dbReference>
<dbReference type="Pfam" id="PF00008">
    <property type="entry name" value="EGF"/>
    <property type="match status" value="22"/>
</dbReference>
<feature type="compositionally biased region" description="Basic residues" evidence="27">
    <location>
        <begin position="6495"/>
        <end position="6507"/>
    </location>
</feature>
<feature type="disulfide bond" evidence="26">
    <location>
        <begin position="882"/>
        <end position="891"/>
    </location>
</feature>
<feature type="region of interest" description="Disordered" evidence="27">
    <location>
        <begin position="6593"/>
        <end position="6627"/>
    </location>
</feature>
<keyword evidence="18" id="KW-0472">Membrane</keyword>
<evidence type="ECO:0000256" key="17">
    <source>
        <dbReference type="ARBA" id="ARBA00023043"/>
    </source>
</evidence>
<keyword evidence="13" id="KW-0106">Calcium</keyword>
<feature type="compositionally biased region" description="Low complexity" evidence="27">
    <location>
        <begin position="6710"/>
        <end position="6724"/>
    </location>
</feature>
<dbReference type="Gene3D" id="3.30.300.320">
    <property type="match status" value="1"/>
</dbReference>
<feature type="compositionally biased region" description="Low complexity" evidence="27">
    <location>
        <begin position="4835"/>
        <end position="4860"/>
    </location>
</feature>
<feature type="domain" description="EGF-like" evidence="28">
    <location>
        <begin position="203"/>
        <end position="240"/>
    </location>
</feature>
<feature type="disulfide bond" evidence="26">
    <location>
        <begin position="539"/>
        <end position="548"/>
    </location>
</feature>
<dbReference type="InterPro" id="IPR001881">
    <property type="entry name" value="EGF-like_Ca-bd_dom"/>
</dbReference>
<feature type="disulfide bond" evidence="26">
    <location>
        <begin position="921"/>
        <end position="930"/>
    </location>
</feature>
<evidence type="ECO:0000259" key="28">
    <source>
        <dbReference type="PROSITE" id="PS50026"/>
    </source>
</evidence>
<feature type="repeat" description="ANK" evidence="25">
    <location>
        <begin position="6247"/>
        <end position="6279"/>
    </location>
</feature>
<dbReference type="Gene3D" id="3.30.70.3310">
    <property type="match status" value="1"/>
</dbReference>
<dbReference type="GO" id="GO:0010631">
    <property type="term" value="P:epithelial cell migration"/>
    <property type="evidence" value="ECO:0007669"/>
    <property type="project" value="UniProtKB-ARBA"/>
</dbReference>
<feature type="disulfide bond" evidence="26">
    <location>
        <begin position="424"/>
        <end position="433"/>
    </location>
</feature>
<feature type="region of interest" description="Disordered" evidence="27">
    <location>
        <begin position="4931"/>
        <end position="5027"/>
    </location>
</feature>
<evidence type="ECO:0000259" key="29">
    <source>
        <dbReference type="PROSITE" id="PS50258"/>
    </source>
</evidence>
<feature type="disulfide bond" evidence="26">
    <location>
        <begin position="191"/>
        <end position="200"/>
    </location>
</feature>
<evidence type="ECO:0000256" key="9">
    <source>
        <dbReference type="ARBA" id="ARBA00022692"/>
    </source>
</evidence>
<dbReference type="GO" id="GO:0010160">
    <property type="term" value="P:formation of animal organ boundary"/>
    <property type="evidence" value="ECO:0007669"/>
    <property type="project" value="UniProtKB-ARBA"/>
</dbReference>
<evidence type="ECO:0000256" key="11">
    <source>
        <dbReference type="ARBA" id="ARBA00022737"/>
    </source>
</evidence>
<dbReference type="InterPro" id="IPR051355">
    <property type="entry name" value="Notch/Slit_guidance"/>
</dbReference>
<feature type="domain" description="EGF-like" evidence="28">
    <location>
        <begin position="4100"/>
        <end position="4137"/>
    </location>
</feature>
<dbReference type="PROSITE" id="PS00022">
    <property type="entry name" value="EGF_1"/>
    <property type="match status" value="53"/>
</dbReference>
<feature type="compositionally biased region" description="Polar residues" evidence="27">
    <location>
        <begin position="6481"/>
        <end position="6494"/>
    </location>
</feature>
<evidence type="ECO:0000256" key="2">
    <source>
        <dbReference type="ARBA" id="ARBA00004251"/>
    </source>
</evidence>
<feature type="disulfide bond" evidence="26">
    <location>
        <begin position="501"/>
        <end position="510"/>
    </location>
</feature>
<dbReference type="FunFam" id="2.10.25.10:FF:000537">
    <property type="entry name" value="Notch 3"/>
    <property type="match status" value="1"/>
</dbReference>
<feature type="compositionally biased region" description="Basic residues" evidence="27">
    <location>
        <begin position="5864"/>
        <end position="5877"/>
    </location>
</feature>
<dbReference type="SUPFAM" id="SSF57196">
    <property type="entry name" value="EGF/Laminin"/>
    <property type="match status" value="17"/>
</dbReference>
<keyword evidence="21" id="KW-0804">Transcription</keyword>
<dbReference type="EMBL" id="CAVLGL010000115">
    <property type="protein sequence ID" value="CAK1599377.1"/>
    <property type="molecule type" value="Genomic_DNA"/>
</dbReference>
<evidence type="ECO:0000256" key="15">
    <source>
        <dbReference type="ARBA" id="ARBA00022989"/>
    </source>
</evidence>
<dbReference type="FunFam" id="2.10.25.10:FF:000136">
    <property type="entry name" value="Neurogenic locus notch 1"/>
    <property type="match status" value="1"/>
</dbReference>
<evidence type="ECO:0000256" key="18">
    <source>
        <dbReference type="ARBA" id="ARBA00023136"/>
    </source>
</evidence>
<feature type="disulfide bond" evidence="26">
    <location>
        <begin position="347"/>
        <end position="356"/>
    </location>
</feature>
<keyword evidence="15" id="KW-1133">Transmembrane helix</keyword>
<keyword evidence="5" id="KW-0217">Developmental protein</keyword>
<evidence type="ECO:0000256" key="21">
    <source>
        <dbReference type="ARBA" id="ARBA00023163"/>
    </source>
</evidence>
<keyword evidence="17 25" id="KW-0040">ANK repeat</keyword>
<feature type="compositionally biased region" description="Basic residues" evidence="27">
    <location>
        <begin position="5199"/>
        <end position="5212"/>
    </location>
</feature>
<evidence type="ECO:0000313" key="30">
    <source>
        <dbReference type="EMBL" id="CAK1599377.1"/>
    </source>
</evidence>
<feature type="domain" description="LNR" evidence="29">
    <location>
        <begin position="4253"/>
        <end position="4292"/>
    </location>
</feature>
<feature type="compositionally biased region" description="Basic residues" evidence="27">
    <location>
        <begin position="5731"/>
        <end position="5744"/>
    </location>
</feature>
<dbReference type="FunFam" id="2.10.25.10:FF:000143">
    <property type="entry name" value="Protein crumbs 1"/>
    <property type="match status" value="3"/>
</dbReference>
<dbReference type="FunFam" id="2.10.25.10:FF:000472">
    <property type="entry name" value="Uncharacterized protein, isoform A"/>
    <property type="match status" value="1"/>
</dbReference>